<organism evidence="8 9">
    <name type="scientific">Canavalia gladiata</name>
    <name type="common">Sword bean</name>
    <name type="synonym">Dolichos gladiatus</name>
    <dbReference type="NCBI Taxonomy" id="3824"/>
    <lineage>
        <taxon>Eukaryota</taxon>
        <taxon>Viridiplantae</taxon>
        <taxon>Streptophyta</taxon>
        <taxon>Embryophyta</taxon>
        <taxon>Tracheophyta</taxon>
        <taxon>Spermatophyta</taxon>
        <taxon>Magnoliopsida</taxon>
        <taxon>eudicotyledons</taxon>
        <taxon>Gunneridae</taxon>
        <taxon>Pentapetalae</taxon>
        <taxon>rosids</taxon>
        <taxon>fabids</taxon>
        <taxon>Fabales</taxon>
        <taxon>Fabaceae</taxon>
        <taxon>Papilionoideae</taxon>
        <taxon>50 kb inversion clade</taxon>
        <taxon>NPAAA clade</taxon>
        <taxon>indigoferoid/millettioid clade</taxon>
        <taxon>Phaseoleae</taxon>
        <taxon>Canavalia</taxon>
    </lineage>
</organism>
<keyword evidence="9" id="KW-1185">Reference proteome</keyword>
<evidence type="ECO:0000313" key="9">
    <source>
        <dbReference type="Proteomes" id="UP001367508"/>
    </source>
</evidence>
<feature type="domain" description="Apple" evidence="7">
    <location>
        <begin position="291"/>
        <end position="378"/>
    </location>
</feature>
<dbReference type="EMBL" id="JAYMYQ010000011">
    <property type="protein sequence ID" value="KAK7305743.1"/>
    <property type="molecule type" value="Genomic_DNA"/>
</dbReference>
<keyword evidence="2" id="KW-1015">Disulfide bond</keyword>
<keyword evidence="1 5" id="KW-0732">Signal</keyword>
<dbReference type="CDD" id="cd00028">
    <property type="entry name" value="B_lectin"/>
    <property type="match status" value="1"/>
</dbReference>
<dbReference type="PROSITE" id="PS50948">
    <property type="entry name" value="PAN"/>
    <property type="match status" value="1"/>
</dbReference>
<evidence type="ECO:0000256" key="4">
    <source>
        <dbReference type="SAM" id="Phobius"/>
    </source>
</evidence>
<feature type="domain" description="Bulb-type lectin" evidence="6">
    <location>
        <begin position="27"/>
        <end position="149"/>
    </location>
</feature>
<dbReference type="InterPro" id="IPR003609">
    <property type="entry name" value="Pan_app"/>
</dbReference>
<dbReference type="SUPFAM" id="SSF51110">
    <property type="entry name" value="alpha-D-mannose-specific plant lectins"/>
    <property type="match status" value="1"/>
</dbReference>
<keyword evidence="4" id="KW-0812">Transmembrane</keyword>
<dbReference type="Gene3D" id="2.90.10.10">
    <property type="entry name" value="Bulb-type lectin domain"/>
    <property type="match status" value="1"/>
</dbReference>
<feature type="chain" id="PRO_5042841406" evidence="5">
    <location>
        <begin position="23"/>
        <end position="579"/>
    </location>
</feature>
<reference evidence="8 9" key="1">
    <citation type="submission" date="2024-01" db="EMBL/GenBank/DDBJ databases">
        <title>The genomes of 5 underutilized Papilionoideae crops provide insights into root nodulation and disease resistanc.</title>
        <authorList>
            <person name="Jiang F."/>
        </authorList>
    </citation>
    <scope>NUCLEOTIDE SEQUENCE [LARGE SCALE GENOMIC DNA]</scope>
    <source>
        <strain evidence="8">LVBAO_FW01</strain>
        <tissue evidence="8">Leaves</tissue>
    </source>
</reference>
<evidence type="ECO:0000313" key="8">
    <source>
        <dbReference type="EMBL" id="KAK7305743.1"/>
    </source>
</evidence>
<dbReference type="Proteomes" id="UP001367508">
    <property type="component" value="Unassembled WGS sequence"/>
</dbReference>
<name>A0AAN9JWT8_CANGL</name>
<dbReference type="InterPro" id="IPR036426">
    <property type="entry name" value="Bulb-type_lectin_dom_sf"/>
</dbReference>
<dbReference type="AlphaFoldDB" id="A0AAN9JWT8"/>
<keyword evidence="4" id="KW-1133">Transmembrane helix</keyword>
<protein>
    <submittedName>
        <fullName evidence="8">Uncharacterized protein</fullName>
    </submittedName>
</protein>
<dbReference type="Pfam" id="PF01453">
    <property type="entry name" value="B_lectin"/>
    <property type="match status" value="1"/>
</dbReference>
<gene>
    <name evidence="8" type="ORF">VNO77_43653</name>
</gene>
<feature type="transmembrane region" description="Helical" evidence="4">
    <location>
        <begin position="384"/>
        <end position="407"/>
    </location>
</feature>
<dbReference type="PANTHER" id="PTHR32444:SF128">
    <property type="entry name" value="CURCULIN-LIKE (MANNOSE-BINDING) LECTIN FAMILY PROTEIN"/>
    <property type="match status" value="1"/>
</dbReference>
<evidence type="ECO:0000256" key="2">
    <source>
        <dbReference type="ARBA" id="ARBA00023157"/>
    </source>
</evidence>
<dbReference type="Pfam" id="PF08276">
    <property type="entry name" value="PAN_2"/>
    <property type="match status" value="1"/>
</dbReference>
<dbReference type="InterPro" id="IPR001480">
    <property type="entry name" value="Bulb-type_lectin_dom"/>
</dbReference>
<evidence type="ECO:0000256" key="1">
    <source>
        <dbReference type="ARBA" id="ARBA00022729"/>
    </source>
</evidence>
<dbReference type="PANTHER" id="PTHR32444">
    <property type="entry name" value="BULB-TYPE LECTIN DOMAIN-CONTAINING PROTEIN"/>
    <property type="match status" value="1"/>
</dbReference>
<keyword evidence="3" id="KW-0325">Glycoprotein</keyword>
<evidence type="ECO:0000259" key="6">
    <source>
        <dbReference type="PROSITE" id="PS50927"/>
    </source>
</evidence>
<keyword evidence="4" id="KW-0472">Membrane</keyword>
<dbReference type="PROSITE" id="PS50927">
    <property type="entry name" value="BULB_LECTIN"/>
    <property type="match status" value="1"/>
</dbReference>
<accession>A0AAN9JWT8</accession>
<dbReference type="SUPFAM" id="SSF56112">
    <property type="entry name" value="Protein kinase-like (PK-like)"/>
    <property type="match status" value="1"/>
</dbReference>
<evidence type="ECO:0000256" key="5">
    <source>
        <dbReference type="SAM" id="SignalP"/>
    </source>
</evidence>
<dbReference type="Gene3D" id="3.30.200.20">
    <property type="entry name" value="Phosphorylase Kinase, domain 1"/>
    <property type="match status" value="1"/>
</dbReference>
<feature type="signal peptide" evidence="5">
    <location>
        <begin position="1"/>
        <end position="22"/>
    </location>
</feature>
<proteinExistence type="predicted"/>
<evidence type="ECO:0000259" key="7">
    <source>
        <dbReference type="PROSITE" id="PS50948"/>
    </source>
</evidence>
<dbReference type="SMART" id="SM00108">
    <property type="entry name" value="B_lectin"/>
    <property type="match status" value="1"/>
</dbReference>
<comment type="caution">
    <text evidence="8">The sequence shown here is derived from an EMBL/GenBank/DDBJ whole genome shotgun (WGS) entry which is preliminary data.</text>
</comment>
<evidence type="ECO:0000256" key="3">
    <source>
        <dbReference type="ARBA" id="ARBA00023180"/>
    </source>
</evidence>
<dbReference type="InterPro" id="IPR011009">
    <property type="entry name" value="Kinase-like_dom_sf"/>
</dbReference>
<sequence length="579" mass="65924">MPFSKRILSFIALTHFLHFTNPSNLNQDTLIQGHQLSTTNHLISSSGLFTLNFFQSQNFYLGIRLLAVNSSYFWVANRDKPIQDPAGVLTIDQYGNMKIISHVDHSNIILYSAEKASSNNNSIIGAILLDTGNFMLREINSDGSVKRILWQSFDYPTNALIPGIKLGFDKKRGLNWTITSWRSVKSPMSGSFSLGLDPKIKQLVMWYRGKIVWSSGQWENGSFGYLKSSSFKKDFVFEYFSDENVTYVKYVPVYGWILLGGSGTMYGSNGNYSCNHKYFLSGCSMPSPPKCREHDSMYLGSLRRYGVMSRKGYKFDERENLSNFDCWMNCFNNCSCQAYSYVNQDETTCEIWSMDAANFLATNNFTAGGRQIYFIRQKKGKAKIWITSTIVGALVLIISCFTCNKLWRKHKEKAEKQKKRINLLSEIGGNTLISTEEERKQRKDRRISDATHIFDFQTILEATANFSSTNKIGEGGFGPVYKAWKLWNGGEALKLIDTMLDRLYPAVQVLRYIHIGLLCTQDQARDRPTMLEVVSFLSNEVAYLPPPKQPKYTIEAIEEIEQHKSCSINETTNSLTSGR</sequence>